<dbReference type="Proteomes" id="UP001549251">
    <property type="component" value="Unassembled WGS sequence"/>
</dbReference>
<evidence type="ECO:0000256" key="2">
    <source>
        <dbReference type="ARBA" id="ARBA00034247"/>
    </source>
</evidence>
<dbReference type="SUPFAM" id="SSF55073">
    <property type="entry name" value="Nucleotide cyclase"/>
    <property type="match status" value="1"/>
</dbReference>
<feature type="signal peptide" evidence="4">
    <location>
        <begin position="1"/>
        <end position="18"/>
    </location>
</feature>
<dbReference type="InterPro" id="IPR011990">
    <property type="entry name" value="TPR-like_helical_dom_sf"/>
</dbReference>
<evidence type="ECO:0000313" key="6">
    <source>
        <dbReference type="EMBL" id="MET4570128.1"/>
    </source>
</evidence>
<reference evidence="6 7" key="1">
    <citation type="submission" date="2024-06" db="EMBL/GenBank/DDBJ databases">
        <title>Sorghum-associated microbial communities from plants grown in Nebraska, USA.</title>
        <authorList>
            <person name="Schachtman D."/>
        </authorList>
    </citation>
    <scope>NUCLEOTIDE SEQUENCE [LARGE SCALE GENOMIC DNA]</scope>
    <source>
        <strain evidence="6 7">1757</strain>
    </source>
</reference>
<dbReference type="Gene3D" id="3.30.70.270">
    <property type="match status" value="1"/>
</dbReference>
<evidence type="ECO:0000259" key="5">
    <source>
        <dbReference type="PROSITE" id="PS50887"/>
    </source>
</evidence>
<dbReference type="EC" id="2.7.7.65" evidence="1"/>
<organism evidence="6 7">
    <name type="scientific">Rhodanobacter soli</name>
    <dbReference type="NCBI Taxonomy" id="590609"/>
    <lineage>
        <taxon>Bacteria</taxon>
        <taxon>Pseudomonadati</taxon>
        <taxon>Pseudomonadota</taxon>
        <taxon>Gammaproteobacteria</taxon>
        <taxon>Lysobacterales</taxon>
        <taxon>Rhodanobacteraceae</taxon>
        <taxon>Rhodanobacter</taxon>
    </lineage>
</organism>
<feature type="domain" description="GGDEF" evidence="5">
    <location>
        <begin position="444"/>
        <end position="577"/>
    </location>
</feature>
<feature type="transmembrane region" description="Helical" evidence="3">
    <location>
        <begin position="384"/>
        <end position="403"/>
    </location>
</feature>
<dbReference type="SUPFAM" id="SSF48452">
    <property type="entry name" value="TPR-like"/>
    <property type="match status" value="1"/>
</dbReference>
<dbReference type="InterPro" id="IPR000160">
    <property type="entry name" value="GGDEF_dom"/>
</dbReference>
<evidence type="ECO:0000313" key="7">
    <source>
        <dbReference type="Proteomes" id="UP001549251"/>
    </source>
</evidence>
<comment type="caution">
    <text evidence="6">The sequence shown here is derived from an EMBL/GenBank/DDBJ whole genome shotgun (WGS) entry which is preliminary data.</text>
</comment>
<protein>
    <recommendedName>
        <fullName evidence="1">diguanylate cyclase</fullName>
        <ecNumber evidence="1">2.7.7.65</ecNumber>
    </recommendedName>
</protein>
<dbReference type="RefSeq" id="WP_354550581.1">
    <property type="nucleotide sequence ID" value="NZ_JBEPSD010000002.1"/>
</dbReference>
<dbReference type="SMART" id="SM00267">
    <property type="entry name" value="GGDEF"/>
    <property type="match status" value="1"/>
</dbReference>
<dbReference type="InterPro" id="IPR043128">
    <property type="entry name" value="Rev_trsase/Diguanyl_cyclase"/>
</dbReference>
<keyword evidence="4" id="KW-0732">Signal</keyword>
<dbReference type="InterPro" id="IPR050469">
    <property type="entry name" value="Diguanylate_Cyclase"/>
</dbReference>
<evidence type="ECO:0000256" key="1">
    <source>
        <dbReference type="ARBA" id="ARBA00012528"/>
    </source>
</evidence>
<evidence type="ECO:0000256" key="4">
    <source>
        <dbReference type="SAM" id="SignalP"/>
    </source>
</evidence>
<keyword evidence="3" id="KW-0472">Membrane</keyword>
<sequence length="593" mass="66556">MILGWILLGLSFAGMAMAAIPASINDPVSLLRQADSIKLSDQGQFLEILDVLGNDSARLPPDQLDYLRYLQAWGAAYRGDYKLSDSLLKGLLNHSTDVTLHFRAGVLLVNTLAERSRYEEAFQRQSLLLAELPKITDPDARRQALVIAAYLYEEAGQYDLAFTYADQLFKETPEIGEYSCIASHAELAALYKSDRLEDIDRKFQKGIDICTKVGDLVYANGIRFYEASLALQRGQTDIALQILKSNYADVQHTKYQMLISQFDASLAEAYRKTNRLTLARQYALAVVDQSKINRFAESLSIAYQVLYLTEKQQGHMEAALAYHEQYMDANKGYLNAVNARALAYQTVQQQLLAKKLQVDTLSKQNQILQLQRNLDKKASETSRLYILLLLTVLAFIGFWTYRIKRSQLRFMRLARRDGLTDIFNRQHFVHAAEQQLQYCRKSGREACLVLIDLDHFKIVNDTHGHAVGDRVLKRAVAACQAHLRSTDIFGRLGGEEFGIVLPECTLEQVLGRTERIRLAIVAVARDDDAPDICVSASFGVASTTCSGYELRQLLIHADDALYQAKREGRNRVSVSDGRAKPHLSAVGAVTDGV</sequence>
<keyword evidence="3" id="KW-0812">Transmembrane</keyword>
<dbReference type="PANTHER" id="PTHR45138:SF9">
    <property type="entry name" value="DIGUANYLATE CYCLASE DGCM-RELATED"/>
    <property type="match status" value="1"/>
</dbReference>
<dbReference type="EMBL" id="JBEPSD010000002">
    <property type="protein sequence ID" value="MET4570128.1"/>
    <property type="molecule type" value="Genomic_DNA"/>
</dbReference>
<feature type="chain" id="PRO_5046908015" description="diguanylate cyclase" evidence="4">
    <location>
        <begin position="19"/>
        <end position="593"/>
    </location>
</feature>
<gene>
    <name evidence="6" type="ORF">ABIE04_002489</name>
</gene>
<dbReference type="Pfam" id="PF00990">
    <property type="entry name" value="GGDEF"/>
    <property type="match status" value="1"/>
</dbReference>
<dbReference type="Gene3D" id="1.25.40.10">
    <property type="entry name" value="Tetratricopeptide repeat domain"/>
    <property type="match status" value="1"/>
</dbReference>
<comment type="catalytic activity">
    <reaction evidence="2">
        <text>2 GTP = 3',3'-c-di-GMP + 2 diphosphate</text>
        <dbReference type="Rhea" id="RHEA:24898"/>
        <dbReference type="ChEBI" id="CHEBI:33019"/>
        <dbReference type="ChEBI" id="CHEBI:37565"/>
        <dbReference type="ChEBI" id="CHEBI:58805"/>
        <dbReference type="EC" id="2.7.7.65"/>
    </reaction>
</comment>
<dbReference type="PANTHER" id="PTHR45138">
    <property type="entry name" value="REGULATORY COMPONENTS OF SENSORY TRANSDUCTION SYSTEM"/>
    <property type="match status" value="1"/>
</dbReference>
<dbReference type="CDD" id="cd01949">
    <property type="entry name" value="GGDEF"/>
    <property type="match status" value="1"/>
</dbReference>
<proteinExistence type="predicted"/>
<keyword evidence="3" id="KW-1133">Transmembrane helix</keyword>
<accession>A0ABV2PZ36</accession>
<dbReference type="NCBIfam" id="TIGR00254">
    <property type="entry name" value="GGDEF"/>
    <property type="match status" value="1"/>
</dbReference>
<dbReference type="PROSITE" id="PS50887">
    <property type="entry name" value="GGDEF"/>
    <property type="match status" value="1"/>
</dbReference>
<keyword evidence="7" id="KW-1185">Reference proteome</keyword>
<name>A0ABV2PZ36_9GAMM</name>
<dbReference type="InterPro" id="IPR029787">
    <property type="entry name" value="Nucleotide_cyclase"/>
</dbReference>
<evidence type="ECO:0000256" key="3">
    <source>
        <dbReference type="SAM" id="Phobius"/>
    </source>
</evidence>